<evidence type="ECO:0000313" key="2">
    <source>
        <dbReference type="EMBL" id="KAF7337734.1"/>
    </source>
</evidence>
<dbReference type="Pfam" id="PF13302">
    <property type="entry name" value="Acetyltransf_3"/>
    <property type="match status" value="1"/>
</dbReference>
<name>A0A8H7CHD8_9AGAR</name>
<comment type="caution">
    <text evidence="2">The sequence shown here is derived from an EMBL/GenBank/DDBJ whole genome shotgun (WGS) entry which is preliminary data.</text>
</comment>
<dbReference type="PROSITE" id="PS51186">
    <property type="entry name" value="GNAT"/>
    <property type="match status" value="1"/>
</dbReference>
<reference evidence="2" key="1">
    <citation type="submission" date="2020-05" db="EMBL/GenBank/DDBJ databases">
        <title>Mycena genomes resolve the evolution of fungal bioluminescence.</title>
        <authorList>
            <person name="Tsai I.J."/>
        </authorList>
    </citation>
    <scope>NUCLEOTIDE SEQUENCE</scope>
    <source>
        <strain evidence="2">160909Yilan</strain>
    </source>
</reference>
<keyword evidence="3" id="KW-1185">Reference proteome</keyword>
<evidence type="ECO:0000259" key="1">
    <source>
        <dbReference type="PROSITE" id="PS51186"/>
    </source>
</evidence>
<dbReference type="PANTHER" id="PTHR43328:SF1">
    <property type="entry name" value="N-ACETYLTRANSFERASE DOMAIN-CONTAINING PROTEIN"/>
    <property type="match status" value="1"/>
</dbReference>
<sequence>MDNPQLHPLEVNPKTGEPFLRLLSHKNIILTPPRLSDAPFLIPLLNDERVYHWLSSPPYPYLPEHADWWLNQIKPASDRILAELEDARNDATLKIVDGSPVRIIREVQEDGTEIFLGDICINLAEQPWELEGSGRDSQGTPRRDPSDPDIWTLGDYLAPSHHGRGIMSDAFNTLLHQWGIPRMGVQRMVVTTLEGNKGSVRVFEKQGFKFRKTIEDAIDVRGTKRGVHVLEWSHGT</sequence>
<organism evidence="2 3">
    <name type="scientific">Mycena sanguinolenta</name>
    <dbReference type="NCBI Taxonomy" id="230812"/>
    <lineage>
        <taxon>Eukaryota</taxon>
        <taxon>Fungi</taxon>
        <taxon>Dikarya</taxon>
        <taxon>Basidiomycota</taxon>
        <taxon>Agaricomycotina</taxon>
        <taxon>Agaricomycetes</taxon>
        <taxon>Agaricomycetidae</taxon>
        <taxon>Agaricales</taxon>
        <taxon>Marasmiineae</taxon>
        <taxon>Mycenaceae</taxon>
        <taxon>Mycena</taxon>
    </lineage>
</organism>
<gene>
    <name evidence="2" type="ORF">MSAN_02247000</name>
</gene>
<accession>A0A8H7CHD8</accession>
<dbReference type="AlphaFoldDB" id="A0A8H7CHD8"/>
<dbReference type="OrthoDB" id="630895at2759"/>
<dbReference type="Gene3D" id="3.40.630.30">
    <property type="match status" value="1"/>
</dbReference>
<feature type="domain" description="N-acetyltransferase" evidence="1">
    <location>
        <begin position="71"/>
        <end position="227"/>
    </location>
</feature>
<dbReference type="Proteomes" id="UP000623467">
    <property type="component" value="Unassembled WGS sequence"/>
</dbReference>
<dbReference type="PANTHER" id="PTHR43328">
    <property type="entry name" value="ACETYLTRANSFERASE-RELATED"/>
    <property type="match status" value="1"/>
</dbReference>
<protein>
    <submittedName>
        <fullName evidence="2">N-acetyltransferase domain-containing protein</fullName>
    </submittedName>
</protein>
<dbReference type="EMBL" id="JACAZH010000033">
    <property type="protein sequence ID" value="KAF7337734.1"/>
    <property type="molecule type" value="Genomic_DNA"/>
</dbReference>
<keyword evidence="2" id="KW-0808">Transferase</keyword>
<dbReference type="InterPro" id="IPR000182">
    <property type="entry name" value="GNAT_dom"/>
</dbReference>
<evidence type="ECO:0000313" key="3">
    <source>
        <dbReference type="Proteomes" id="UP000623467"/>
    </source>
</evidence>
<dbReference type="InterPro" id="IPR016181">
    <property type="entry name" value="Acyl_CoA_acyltransferase"/>
</dbReference>
<dbReference type="SUPFAM" id="SSF55729">
    <property type="entry name" value="Acyl-CoA N-acyltransferases (Nat)"/>
    <property type="match status" value="1"/>
</dbReference>
<dbReference type="GO" id="GO:0016747">
    <property type="term" value="F:acyltransferase activity, transferring groups other than amino-acyl groups"/>
    <property type="evidence" value="ECO:0007669"/>
    <property type="project" value="InterPro"/>
</dbReference>
<proteinExistence type="predicted"/>